<feature type="domain" description="Cupin type-2" evidence="1">
    <location>
        <begin position="32"/>
        <end position="98"/>
    </location>
</feature>
<name>A0A0M2SL40_9BACI</name>
<dbReference type="OrthoDB" id="9811153at2"/>
<protein>
    <recommendedName>
        <fullName evidence="1">Cupin type-2 domain-containing protein</fullName>
    </recommendedName>
</protein>
<accession>A0A0M2SL40</accession>
<dbReference type="InterPro" id="IPR052535">
    <property type="entry name" value="Bacilysin_H2HPP_isomerase"/>
</dbReference>
<dbReference type="PATRIC" id="fig|1408103.3.peg.5073"/>
<dbReference type="PIRSF" id="PIRSF029883">
    <property type="entry name" value="KdgF"/>
    <property type="match status" value="1"/>
</dbReference>
<evidence type="ECO:0000313" key="2">
    <source>
        <dbReference type="EMBL" id="KKK33592.1"/>
    </source>
</evidence>
<dbReference type="SUPFAM" id="SSF51182">
    <property type="entry name" value="RmlC-like cupins"/>
    <property type="match status" value="1"/>
</dbReference>
<keyword evidence="3" id="KW-1185">Reference proteome</keyword>
<sequence>MFVLGKEVHSVLADEGVTRKMLGHGGSQMMVEVTFKEGAIGSMHSHHHEQVSYIIDGSFEFNLAGDIRTVAKGDSIYIPANTLHGVKALEENSVILDVFTPQREDFLD</sequence>
<dbReference type="CDD" id="cd02238">
    <property type="entry name" value="cupin_KdgF"/>
    <property type="match status" value="1"/>
</dbReference>
<organism evidence="2 3">
    <name type="scientific">Mesobacillus campisalis</name>
    <dbReference type="NCBI Taxonomy" id="1408103"/>
    <lineage>
        <taxon>Bacteria</taxon>
        <taxon>Bacillati</taxon>
        <taxon>Bacillota</taxon>
        <taxon>Bacilli</taxon>
        <taxon>Bacillales</taxon>
        <taxon>Bacillaceae</taxon>
        <taxon>Mesobacillus</taxon>
    </lineage>
</organism>
<dbReference type="Gene3D" id="2.60.120.10">
    <property type="entry name" value="Jelly Rolls"/>
    <property type="match status" value="1"/>
</dbReference>
<reference evidence="2 3" key="1">
    <citation type="submission" date="2015-04" db="EMBL/GenBank/DDBJ databases">
        <title>Taxonomic description and genome sequence of Bacillus campisalis sp. nov., a novel member of the genus Bacillus isolated from solar saltern.</title>
        <authorList>
            <person name="Mathan Kumar R."/>
            <person name="Kaur G."/>
            <person name="Kumar A."/>
            <person name="Singh N.K."/>
            <person name="Kaur N."/>
            <person name="Kumar N."/>
            <person name="Mayilraj S."/>
        </authorList>
    </citation>
    <scope>NUCLEOTIDE SEQUENCE [LARGE SCALE GENOMIC DNA]</scope>
    <source>
        <strain evidence="2 3">SA2-6</strain>
    </source>
</reference>
<dbReference type="EMBL" id="LAYY01000100">
    <property type="protein sequence ID" value="KKK33592.1"/>
    <property type="molecule type" value="Genomic_DNA"/>
</dbReference>
<dbReference type="Pfam" id="PF07883">
    <property type="entry name" value="Cupin_2"/>
    <property type="match status" value="1"/>
</dbReference>
<dbReference type="InterPro" id="IPR014710">
    <property type="entry name" value="RmlC-like_jellyroll"/>
</dbReference>
<comment type="caution">
    <text evidence="2">The sequence shown here is derived from an EMBL/GenBank/DDBJ whole genome shotgun (WGS) entry which is preliminary data.</text>
</comment>
<dbReference type="PANTHER" id="PTHR40112:SF1">
    <property type="entry name" value="H2HPP ISOMERASE"/>
    <property type="match status" value="1"/>
</dbReference>
<dbReference type="InterPro" id="IPR025499">
    <property type="entry name" value="KdgF"/>
</dbReference>
<gene>
    <name evidence="2" type="ORF">WQ57_23530</name>
</gene>
<dbReference type="InterPro" id="IPR011051">
    <property type="entry name" value="RmlC_Cupin_sf"/>
</dbReference>
<evidence type="ECO:0000259" key="1">
    <source>
        <dbReference type="Pfam" id="PF07883"/>
    </source>
</evidence>
<dbReference type="RefSeq" id="WP_046526080.1">
    <property type="nucleotide sequence ID" value="NZ_LAYY01000100.1"/>
</dbReference>
<dbReference type="InterPro" id="IPR013096">
    <property type="entry name" value="Cupin_2"/>
</dbReference>
<dbReference type="AlphaFoldDB" id="A0A0M2SL40"/>
<proteinExistence type="predicted"/>
<dbReference type="PANTHER" id="PTHR40112">
    <property type="entry name" value="H2HPP ISOMERASE"/>
    <property type="match status" value="1"/>
</dbReference>
<dbReference type="Proteomes" id="UP000034166">
    <property type="component" value="Unassembled WGS sequence"/>
</dbReference>
<evidence type="ECO:0000313" key="3">
    <source>
        <dbReference type="Proteomes" id="UP000034166"/>
    </source>
</evidence>